<dbReference type="PANTHER" id="PTHR33116:SF86">
    <property type="entry name" value="REVERSE TRANSCRIPTASE DOMAIN-CONTAINING PROTEIN"/>
    <property type="match status" value="1"/>
</dbReference>
<dbReference type="PANTHER" id="PTHR33116">
    <property type="entry name" value="REVERSE TRANSCRIPTASE ZINC-BINDING DOMAIN-CONTAINING PROTEIN-RELATED-RELATED"/>
    <property type="match status" value="1"/>
</dbReference>
<reference evidence="2 3" key="1">
    <citation type="submission" date="2024-01" db="EMBL/GenBank/DDBJ databases">
        <title>A telomere-to-telomere, gap-free genome of sweet tea (Lithocarpus litseifolius).</title>
        <authorList>
            <person name="Zhou J."/>
        </authorList>
    </citation>
    <scope>NUCLEOTIDE SEQUENCE [LARGE SCALE GENOMIC DNA]</scope>
    <source>
        <strain evidence="2">Zhou-2022a</strain>
        <tissue evidence="2">Leaf</tissue>
    </source>
</reference>
<organism evidence="2 3">
    <name type="scientific">Lithocarpus litseifolius</name>
    <dbReference type="NCBI Taxonomy" id="425828"/>
    <lineage>
        <taxon>Eukaryota</taxon>
        <taxon>Viridiplantae</taxon>
        <taxon>Streptophyta</taxon>
        <taxon>Embryophyta</taxon>
        <taxon>Tracheophyta</taxon>
        <taxon>Spermatophyta</taxon>
        <taxon>Magnoliopsida</taxon>
        <taxon>eudicotyledons</taxon>
        <taxon>Gunneridae</taxon>
        <taxon>Pentapetalae</taxon>
        <taxon>rosids</taxon>
        <taxon>fabids</taxon>
        <taxon>Fagales</taxon>
        <taxon>Fagaceae</taxon>
        <taxon>Lithocarpus</taxon>
    </lineage>
</organism>
<evidence type="ECO:0000313" key="2">
    <source>
        <dbReference type="EMBL" id="KAL0011890.1"/>
    </source>
</evidence>
<evidence type="ECO:0000313" key="3">
    <source>
        <dbReference type="Proteomes" id="UP001459277"/>
    </source>
</evidence>
<comment type="caution">
    <text evidence="2">The sequence shown here is derived from an EMBL/GenBank/DDBJ whole genome shotgun (WGS) entry which is preliminary data.</text>
</comment>
<name>A0AAW2DRN5_9ROSI</name>
<sequence length="391" mass="44696">MVCVKTITYSILVNGEPKGLIHPSRGLRQRDPLSPFLFLLCTEGLHGLIKKAASNGDINGFRLCKQGPKLTHLIFADDNLRFYRANSTKCSKVMDLLSLYEDVSSQKINRDKTTFFFNKLVTEANRQIIKGILGVHEIQHYEKYLGLPSLTGNGKRASFNYIKERVWRKLQRWEGKLLSQAGREVLIKAVIQAIPTYAMGCFKLPMESGKYSCKSGYRFLKMEEEEEGSEVAQNGDKVFWHSIWGLQVPNKIKNFLWRACREAIPTKANLERRHITENPLWEGVVVPRVPRTVGLYEINEGLVLKEDPKIENIVEDPIEIKYKNVSIIHNHQASIELLKMTTRYVDFPGVENFNFVINPLLIDVANKLKVSEEDRILSVAHDTNGIIRGEL</sequence>
<dbReference type="AlphaFoldDB" id="A0AAW2DRN5"/>
<accession>A0AAW2DRN5</accession>
<dbReference type="Pfam" id="PF13966">
    <property type="entry name" value="zf-RVT"/>
    <property type="match status" value="1"/>
</dbReference>
<feature type="domain" description="Reverse transcriptase zinc-binding" evidence="1">
    <location>
        <begin position="211"/>
        <end position="277"/>
    </location>
</feature>
<protein>
    <recommendedName>
        <fullName evidence="1">Reverse transcriptase zinc-binding domain-containing protein</fullName>
    </recommendedName>
</protein>
<keyword evidence="3" id="KW-1185">Reference proteome</keyword>
<gene>
    <name evidence="2" type="ORF">SO802_006998</name>
</gene>
<dbReference type="Proteomes" id="UP001459277">
    <property type="component" value="Unassembled WGS sequence"/>
</dbReference>
<proteinExistence type="predicted"/>
<evidence type="ECO:0000259" key="1">
    <source>
        <dbReference type="Pfam" id="PF13966"/>
    </source>
</evidence>
<dbReference type="InterPro" id="IPR026960">
    <property type="entry name" value="RVT-Znf"/>
</dbReference>
<dbReference type="EMBL" id="JAZDWU010000002">
    <property type="protein sequence ID" value="KAL0011890.1"/>
    <property type="molecule type" value="Genomic_DNA"/>
</dbReference>